<evidence type="ECO:0000259" key="7">
    <source>
        <dbReference type="PROSITE" id="PS50109"/>
    </source>
</evidence>
<dbReference type="InterPro" id="IPR005467">
    <property type="entry name" value="His_kinase_dom"/>
</dbReference>
<feature type="region of interest" description="Disordered" evidence="6">
    <location>
        <begin position="24"/>
        <end position="53"/>
    </location>
</feature>
<dbReference type="Pfam" id="PF00989">
    <property type="entry name" value="PAS"/>
    <property type="match status" value="1"/>
</dbReference>
<evidence type="ECO:0000256" key="6">
    <source>
        <dbReference type="SAM" id="MobiDB-lite"/>
    </source>
</evidence>
<evidence type="ECO:0000313" key="10">
    <source>
        <dbReference type="EMBL" id="QEF98644.1"/>
    </source>
</evidence>
<keyword evidence="11" id="KW-1185">Reference proteome</keyword>
<feature type="domain" description="PAC" evidence="9">
    <location>
        <begin position="120"/>
        <end position="175"/>
    </location>
</feature>
<proteinExistence type="predicted"/>
<gene>
    <name evidence="10" type="primary">fixL_3</name>
    <name evidence="10" type="ORF">Mal15_26990</name>
</gene>
<dbReference type="RefSeq" id="WP_147868157.1">
    <property type="nucleotide sequence ID" value="NZ_CP036264.1"/>
</dbReference>
<feature type="domain" description="Histidine kinase" evidence="7">
    <location>
        <begin position="610"/>
        <end position="825"/>
    </location>
</feature>
<reference evidence="10 11" key="1">
    <citation type="submission" date="2019-02" db="EMBL/GenBank/DDBJ databases">
        <title>Planctomycetal bacteria perform biofilm scaping via a novel small molecule.</title>
        <authorList>
            <person name="Jeske O."/>
            <person name="Boedeker C."/>
            <person name="Wiegand S."/>
            <person name="Breitling P."/>
            <person name="Kallscheuer N."/>
            <person name="Jogler M."/>
            <person name="Rohde M."/>
            <person name="Petersen J."/>
            <person name="Medema M.H."/>
            <person name="Surup F."/>
            <person name="Jogler C."/>
        </authorList>
    </citation>
    <scope>NUCLEOTIDE SEQUENCE [LARGE SCALE GENOMIC DNA]</scope>
    <source>
        <strain evidence="10 11">Mal15</strain>
    </source>
</reference>
<evidence type="ECO:0000256" key="5">
    <source>
        <dbReference type="ARBA" id="ARBA00022777"/>
    </source>
</evidence>
<feature type="compositionally biased region" description="Basic and acidic residues" evidence="6">
    <location>
        <begin position="24"/>
        <end position="42"/>
    </location>
</feature>
<feature type="domain" description="PAC" evidence="9">
    <location>
        <begin position="401"/>
        <end position="460"/>
    </location>
</feature>
<evidence type="ECO:0000256" key="3">
    <source>
        <dbReference type="ARBA" id="ARBA00022553"/>
    </source>
</evidence>
<dbReference type="Gene3D" id="3.30.565.10">
    <property type="entry name" value="Histidine kinase-like ATPase, C-terminal domain"/>
    <property type="match status" value="1"/>
</dbReference>
<evidence type="ECO:0000259" key="8">
    <source>
        <dbReference type="PROSITE" id="PS50112"/>
    </source>
</evidence>
<keyword evidence="4 10" id="KW-0808">Transferase</keyword>
<evidence type="ECO:0000313" key="11">
    <source>
        <dbReference type="Proteomes" id="UP000321353"/>
    </source>
</evidence>
<dbReference type="Pfam" id="PF08448">
    <property type="entry name" value="PAS_4"/>
    <property type="match status" value="1"/>
</dbReference>
<dbReference type="InterPro" id="IPR000014">
    <property type="entry name" value="PAS"/>
</dbReference>
<dbReference type="InterPro" id="IPR003594">
    <property type="entry name" value="HATPase_dom"/>
</dbReference>
<dbReference type="KEGG" id="smam:Mal15_26990"/>
<dbReference type="InterPro" id="IPR036097">
    <property type="entry name" value="HisK_dim/P_sf"/>
</dbReference>
<comment type="catalytic activity">
    <reaction evidence="1">
        <text>ATP + protein L-histidine = ADP + protein N-phospho-L-histidine.</text>
        <dbReference type="EC" id="2.7.13.3"/>
    </reaction>
</comment>
<dbReference type="SUPFAM" id="SSF55785">
    <property type="entry name" value="PYP-like sensor domain (PAS domain)"/>
    <property type="match status" value="3"/>
</dbReference>
<dbReference type="InterPro" id="IPR000700">
    <property type="entry name" value="PAS-assoc_C"/>
</dbReference>
<dbReference type="SUPFAM" id="SSF55781">
    <property type="entry name" value="GAF domain-like"/>
    <property type="match status" value="1"/>
</dbReference>
<dbReference type="PROSITE" id="PS50113">
    <property type="entry name" value="PAC"/>
    <property type="match status" value="2"/>
</dbReference>
<dbReference type="InterPro" id="IPR001610">
    <property type="entry name" value="PAC"/>
</dbReference>
<accession>A0A5B9MGD7</accession>
<dbReference type="InterPro" id="IPR013656">
    <property type="entry name" value="PAS_4"/>
</dbReference>
<dbReference type="InterPro" id="IPR029016">
    <property type="entry name" value="GAF-like_dom_sf"/>
</dbReference>
<dbReference type="EMBL" id="CP036264">
    <property type="protein sequence ID" value="QEF98644.1"/>
    <property type="molecule type" value="Genomic_DNA"/>
</dbReference>
<dbReference type="CDD" id="cd00082">
    <property type="entry name" value="HisKA"/>
    <property type="match status" value="1"/>
</dbReference>
<dbReference type="Gene3D" id="3.30.450.20">
    <property type="entry name" value="PAS domain"/>
    <property type="match status" value="3"/>
</dbReference>
<evidence type="ECO:0000256" key="4">
    <source>
        <dbReference type="ARBA" id="ARBA00022679"/>
    </source>
</evidence>
<sequence length="828" mass="91594">MPRVEETRSELLAQLAEIQAKLARLDQSDPPERAAEEERHSADASASIGIAPRDPGRADVGLIEWDANDAISRWTTQAEQIFGWKAEEVLGKRWDEFRLVHERDITLVQQANRELLEGHVDFNTCFNRNYRKDGTVLNCEWFNTVRRNDHGEIVAVVSLPHDVTGRVRAESHMQHFQNAMRMITVGTSRSTGLAFFQALVRYISQSFSFRYVFVACIDQEHPNQARTIAFWSDGHLAENFVYSLAGSPTQNTVINRSMEFCADHVRRRFPNDATLAEFHAESYLATPLVGSAGDVVGVLAVMDDKPMEDRGDIREIIALFGDRTAIEIERSIAEASQHASRTRLRVLTEQLPAVLWTTDLDLRFTHSTGAGLKSLNQKPGQSVGQTLFEYFQIDDENFGPIAIHIRALQGISGTSVVEWAGLVFQVYVEPLRDPSGKIIGTIGLAQDISELKRVEQSLIQSEERFRRLIQHAPEAVVLLDTKTGHFVMVNEAAEKLYKYPAEKLLKMGPLDISPVVQADGQLSAEKSREVISKACAGETPIFEWTHRDALGNEIPCEIRLLSLEEGGRTIIRGSVTDVTEKKRAEESLKRLESELAHVARVSTMGEMVGGLAHELNQPLYAIQNFGKACGNLVAAEGAIDRDRLHQWLDKITSTAQFAGEILTRLRSFVSREPINKTTLDLDEIIQSALMLTKHDAQVAGIRVEYTPAPRLPPVKADNVHIQQVLVNLIKNAFDAVQNRSVGDPVVRISTEKQGDRVAVTVADNGAGLPPGNVPIFEAFCSTKTNALGLGLAISTTIVKAHGGTLQASNGPEFGAVFRFTLATAPQAD</sequence>
<evidence type="ECO:0000259" key="9">
    <source>
        <dbReference type="PROSITE" id="PS50113"/>
    </source>
</evidence>
<dbReference type="Pfam" id="PF13188">
    <property type="entry name" value="PAS_8"/>
    <property type="match status" value="1"/>
</dbReference>
<dbReference type="PROSITE" id="PS50109">
    <property type="entry name" value="HIS_KIN"/>
    <property type="match status" value="1"/>
</dbReference>
<dbReference type="InterPro" id="IPR036890">
    <property type="entry name" value="HATPase_C_sf"/>
</dbReference>
<dbReference type="GO" id="GO:0006355">
    <property type="term" value="P:regulation of DNA-templated transcription"/>
    <property type="evidence" value="ECO:0007669"/>
    <property type="project" value="InterPro"/>
</dbReference>
<dbReference type="Gene3D" id="1.10.287.130">
    <property type="match status" value="1"/>
</dbReference>
<dbReference type="SMART" id="SM00065">
    <property type="entry name" value="GAF"/>
    <property type="match status" value="1"/>
</dbReference>
<keyword evidence="5" id="KW-0418">Kinase</keyword>
<evidence type="ECO:0000256" key="1">
    <source>
        <dbReference type="ARBA" id="ARBA00000085"/>
    </source>
</evidence>
<dbReference type="SMART" id="SM00388">
    <property type="entry name" value="HisKA"/>
    <property type="match status" value="1"/>
</dbReference>
<name>A0A5B9MGD7_9BACT</name>
<dbReference type="Pfam" id="PF02518">
    <property type="entry name" value="HATPase_c"/>
    <property type="match status" value="1"/>
</dbReference>
<dbReference type="Gene3D" id="3.30.450.40">
    <property type="match status" value="1"/>
</dbReference>
<dbReference type="GO" id="GO:0000155">
    <property type="term" value="F:phosphorelay sensor kinase activity"/>
    <property type="evidence" value="ECO:0007669"/>
    <property type="project" value="InterPro"/>
</dbReference>
<dbReference type="Proteomes" id="UP000321353">
    <property type="component" value="Chromosome"/>
</dbReference>
<feature type="domain" description="PAS" evidence="8">
    <location>
        <begin position="66"/>
        <end position="119"/>
    </location>
</feature>
<organism evidence="10 11">
    <name type="scientific">Stieleria maiorica</name>
    <dbReference type="NCBI Taxonomy" id="2795974"/>
    <lineage>
        <taxon>Bacteria</taxon>
        <taxon>Pseudomonadati</taxon>
        <taxon>Planctomycetota</taxon>
        <taxon>Planctomycetia</taxon>
        <taxon>Pirellulales</taxon>
        <taxon>Pirellulaceae</taxon>
        <taxon>Stieleria</taxon>
    </lineage>
</organism>
<protein>
    <recommendedName>
        <fullName evidence="2">histidine kinase</fullName>
        <ecNumber evidence="2">2.7.13.3</ecNumber>
    </recommendedName>
</protein>
<evidence type="ECO:0000256" key="2">
    <source>
        <dbReference type="ARBA" id="ARBA00012438"/>
    </source>
</evidence>
<dbReference type="PANTHER" id="PTHR43304">
    <property type="entry name" value="PHYTOCHROME-LIKE PROTEIN CPH1"/>
    <property type="match status" value="1"/>
</dbReference>
<dbReference type="InterPro" id="IPR003661">
    <property type="entry name" value="HisK_dim/P_dom"/>
</dbReference>
<dbReference type="PANTHER" id="PTHR43304:SF1">
    <property type="entry name" value="PAC DOMAIN-CONTAINING PROTEIN"/>
    <property type="match status" value="1"/>
</dbReference>
<dbReference type="SUPFAM" id="SSF55874">
    <property type="entry name" value="ATPase domain of HSP90 chaperone/DNA topoisomerase II/histidine kinase"/>
    <property type="match status" value="1"/>
</dbReference>
<keyword evidence="3" id="KW-0597">Phosphoprotein</keyword>
<dbReference type="SMART" id="SM00086">
    <property type="entry name" value="PAC"/>
    <property type="match status" value="2"/>
</dbReference>
<dbReference type="SMART" id="SM00091">
    <property type="entry name" value="PAS"/>
    <property type="match status" value="3"/>
</dbReference>
<dbReference type="InterPro" id="IPR003018">
    <property type="entry name" value="GAF"/>
</dbReference>
<dbReference type="SMART" id="SM00387">
    <property type="entry name" value="HATPase_c"/>
    <property type="match status" value="1"/>
</dbReference>
<dbReference type="EC" id="2.7.13.3" evidence="2"/>
<dbReference type="InterPro" id="IPR052162">
    <property type="entry name" value="Sensor_kinase/Photoreceptor"/>
</dbReference>
<dbReference type="InterPro" id="IPR035965">
    <property type="entry name" value="PAS-like_dom_sf"/>
</dbReference>
<dbReference type="AlphaFoldDB" id="A0A5B9MGD7"/>
<dbReference type="CDD" id="cd00130">
    <property type="entry name" value="PAS"/>
    <property type="match status" value="3"/>
</dbReference>
<feature type="domain" description="PAS" evidence="8">
    <location>
        <begin position="461"/>
        <end position="505"/>
    </location>
</feature>
<dbReference type="InterPro" id="IPR013767">
    <property type="entry name" value="PAS_fold"/>
</dbReference>
<dbReference type="PRINTS" id="PR00344">
    <property type="entry name" value="BCTRLSENSOR"/>
</dbReference>
<dbReference type="SUPFAM" id="SSF47384">
    <property type="entry name" value="Homodimeric domain of signal transducing histidine kinase"/>
    <property type="match status" value="1"/>
</dbReference>
<dbReference type="PROSITE" id="PS50112">
    <property type="entry name" value="PAS"/>
    <property type="match status" value="2"/>
</dbReference>
<dbReference type="NCBIfam" id="TIGR00229">
    <property type="entry name" value="sensory_box"/>
    <property type="match status" value="2"/>
</dbReference>
<dbReference type="InterPro" id="IPR004358">
    <property type="entry name" value="Sig_transdc_His_kin-like_C"/>
</dbReference>